<feature type="transmembrane region" description="Helical" evidence="1">
    <location>
        <begin position="107"/>
        <end position="130"/>
    </location>
</feature>
<keyword evidence="1" id="KW-1133">Transmembrane helix</keyword>
<feature type="transmembrane region" description="Helical" evidence="1">
    <location>
        <begin position="142"/>
        <end position="162"/>
    </location>
</feature>
<evidence type="ECO:0000259" key="2">
    <source>
        <dbReference type="Pfam" id="PF26225"/>
    </source>
</evidence>
<reference evidence="3 4" key="1">
    <citation type="submission" date="2021-03" db="EMBL/GenBank/DDBJ databases">
        <title>Genomic Encyclopedia of Type Strains, Phase IV (KMG-IV): sequencing the most valuable type-strain genomes for metagenomic binning, comparative biology and taxonomic classification.</title>
        <authorList>
            <person name="Goeker M."/>
        </authorList>
    </citation>
    <scope>NUCLEOTIDE SEQUENCE [LARGE SCALE GENOMIC DNA]</scope>
    <source>
        <strain evidence="3 4">DSM 21292</strain>
    </source>
</reference>
<comment type="caution">
    <text evidence="3">The sequence shown here is derived from an EMBL/GenBank/DDBJ whole genome shotgun (WGS) entry which is preliminary data.</text>
</comment>
<evidence type="ECO:0000313" key="4">
    <source>
        <dbReference type="Proteomes" id="UP000810207"/>
    </source>
</evidence>
<proteinExistence type="predicted"/>
<evidence type="ECO:0000256" key="1">
    <source>
        <dbReference type="SAM" id="Phobius"/>
    </source>
</evidence>
<keyword evidence="1" id="KW-0812">Transmembrane</keyword>
<sequence>MAIQKQILSPYLHAYFLQYSEPYDLIYFSHNDDGERMAFVTMMLIASIIVLLNVTLLAILVPGGPIENRDFSKLKGIVFWGFNLFLILLGAGSYIASYLLLISSPHALWIAQVIAILYFIVYAVDLAGIFPKSPTKMSKPLLLLEIINISMAVYLFLFVTAMS</sequence>
<dbReference type="Pfam" id="PF26225">
    <property type="entry name" value="DUF8051"/>
    <property type="match status" value="1"/>
</dbReference>
<protein>
    <submittedName>
        <fullName evidence="3">Cytochrome c oxidase subunit IV</fullName>
    </submittedName>
</protein>
<evidence type="ECO:0000313" key="3">
    <source>
        <dbReference type="EMBL" id="MBP2247377.1"/>
    </source>
</evidence>
<feature type="transmembrane region" description="Helical" evidence="1">
    <location>
        <begin position="37"/>
        <end position="61"/>
    </location>
</feature>
<name>A0ABS4RWV1_PAEXY</name>
<organism evidence="3 4">
    <name type="scientific">Paenibacillus xylanexedens</name>
    <dbReference type="NCBI Taxonomy" id="528191"/>
    <lineage>
        <taxon>Bacteria</taxon>
        <taxon>Bacillati</taxon>
        <taxon>Bacillota</taxon>
        <taxon>Bacilli</taxon>
        <taxon>Bacillales</taxon>
        <taxon>Paenibacillaceae</taxon>
        <taxon>Paenibacillus</taxon>
    </lineage>
</organism>
<dbReference type="EMBL" id="JAGIKV010000015">
    <property type="protein sequence ID" value="MBP2247377.1"/>
    <property type="molecule type" value="Genomic_DNA"/>
</dbReference>
<feature type="transmembrane region" description="Helical" evidence="1">
    <location>
        <begin position="77"/>
        <end position="101"/>
    </location>
</feature>
<dbReference type="InterPro" id="IPR058364">
    <property type="entry name" value="DUF8051"/>
</dbReference>
<keyword evidence="4" id="KW-1185">Reference proteome</keyword>
<feature type="domain" description="DUF8051" evidence="2">
    <location>
        <begin position="45"/>
        <end position="160"/>
    </location>
</feature>
<keyword evidence="1" id="KW-0472">Membrane</keyword>
<gene>
    <name evidence="3" type="ORF">J2Z28_004029</name>
</gene>
<accession>A0ABS4RWV1</accession>
<dbReference type="Proteomes" id="UP000810207">
    <property type="component" value="Unassembled WGS sequence"/>
</dbReference>